<dbReference type="AlphaFoldDB" id="E3N0Q2"/>
<protein>
    <recommendedName>
        <fullName evidence="1">F-box domain-containing protein</fullName>
    </recommendedName>
</protein>
<gene>
    <name evidence="2" type="ORF">CRE_10522</name>
</gene>
<reference evidence="2" key="1">
    <citation type="submission" date="2007-07" db="EMBL/GenBank/DDBJ databases">
        <title>PCAP assembly of the Caenorhabditis remanei genome.</title>
        <authorList>
            <consortium name="The Caenorhabditis remanei Sequencing Consortium"/>
            <person name="Wilson R.K."/>
        </authorList>
    </citation>
    <scope>NUCLEOTIDE SEQUENCE [LARGE SCALE GENOMIC DNA]</scope>
    <source>
        <strain evidence="2">PB4641</strain>
    </source>
</reference>
<dbReference type="CTD" id="9827181"/>
<dbReference type="OrthoDB" id="5910664at2759"/>
<keyword evidence="3" id="KW-1185">Reference proteome</keyword>
<dbReference type="HOGENOM" id="CLU_177227_0_0_1"/>
<evidence type="ECO:0000313" key="3">
    <source>
        <dbReference type="Proteomes" id="UP000008281"/>
    </source>
</evidence>
<dbReference type="EMBL" id="DS268506">
    <property type="protein sequence ID" value="EFP13494.1"/>
    <property type="molecule type" value="Genomic_DNA"/>
</dbReference>
<dbReference type="InParanoid" id="E3N0Q2"/>
<feature type="domain" description="F-box" evidence="1">
    <location>
        <begin position="4"/>
        <end position="54"/>
    </location>
</feature>
<proteinExistence type="predicted"/>
<evidence type="ECO:0000313" key="2">
    <source>
        <dbReference type="EMBL" id="EFP13494.1"/>
    </source>
</evidence>
<accession>E3N0Q2</accession>
<dbReference type="Pfam" id="PF00646">
    <property type="entry name" value="F-box"/>
    <property type="match status" value="1"/>
</dbReference>
<dbReference type="InterPro" id="IPR001810">
    <property type="entry name" value="F-box_dom"/>
</dbReference>
<dbReference type="KEGG" id="crq:GCK72_021105"/>
<dbReference type="RefSeq" id="XP_003097973.2">
    <property type="nucleotide sequence ID" value="XM_003097925.2"/>
</dbReference>
<dbReference type="PANTHER" id="PTHR22899">
    <property type="entry name" value="CYCLIN-RELATED F-BOX FAMILY"/>
    <property type="match status" value="1"/>
</dbReference>
<dbReference type="InterPro" id="IPR053222">
    <property type="entry name" value="Zygotic_Embryogenesis-Asso"/>
</dbReference>
<sequence>MTTPFPLLHLPYLVLMPILEQMEFMERIALSVLSKRARMYVKLLKMKCKYFNVILEEDRIVMNVFFDNSEELTVVMYINKYQLGNFISGYRMFFSWCPGSPLPVG</sequence>
<organism evidence="3">
    <name type="scientific">Caenorhabditis remanei</name>
    <name type="common">Caenorhabditis vulgaris</name>
    <dbReference type="NCBI Taxonomy" id="31234"/>
    <lineage>
        <taxon>Eukaryota</taxon>
        <taxon>Metazoa</taxon>
        <taxon>Ecdysozoa</taxon>
        <taxon>Nematoda</taxon>
        <taxon>Chromadorea</taxon>
        <taxon>Rhabditida</taxon>
        <taxon>Rhabditina</taxon>
        <taxon>Rhabditomorpha</taxon>
        <taxon>Rhabditoidea</taxon>
        <taxon>Rhabditidae</taxon>
        <taxon>Peloderinae</taxon>
        <taxon>Caenorhabditis</taxon>
    </lineage>
</organism>
<evidence type="ECO:0000259" key="1">
    <source>
        <dbReference type="PROSITE" id="PS50181"/>
    </source>
</evidence>
<dbReference type="GeneID" id="9827181"/>
<dbReference type="PANTHER" id="PTHR22899:SF0">
    <property type="entry name" value="F-BOX ASSOCIATED DOMAIN-CONTAINING PROTEIN-RELATED"/>
    <property type="match status" value="1"/>
</dbReference>
<dbReference type="PROSITE" id="PS50181">
    <property type="entry name" value="FBOX"/>
    <property type="match status" value="1"/>
</dbReference>
<dbReference type="Proteomes" id="UP000008281">
    <property type="component" value="Unassembled WGS sequence"/>
</dbReference>
<name>E3N0Q2_CAERE</name>